<feature type="transmembrane region" description="Helical" evidence="9">
    <location>
        <begin position="12"/>
        <end position="31"/>
    </location>
</feature>
<comment type="caution">
    <text evidence="11">The sequence shown here is derived from an EMBL/GenBank/DDBJ whole genome shotgun (WGS) entry which is preliminary data.</text>
</comment>
<protein>
    <submittedName>
        <fullName evidence="11">Endonuclease</fullName>
    </submittedName>
</protein>
<dbReference type="Gene3D" id="3.60.10.10">
    <property type="entry name" value="Endonuclease/exonuclease/phosphatase"/>
    <property type="match status" value="1"/>
</dbReference>
<dbReference type="InterPro" id="IPR051547">
    <property type="entry name" value="TDP2-like"/>
</dbReference>
<evidence type="ECO:0000256" key="9">
    <source>
        <dbReference type="SAM" id="Phobius"/>
    </source>
</evidence>
<comment type="cofactor">
    <cofactor evidence="2">
        <name>Mg(2+)</name>
        <dbReference type="ChEBI" id="CHEBI:18420"/>
    </cofactor>
</comment>
<dbReference type="GO" id="GO:0004519">
    <property type="term" value="F:endonuclease activity"/>
    <property type="evidence" value="ECO:0007669"/>
    <property type="project" value="UniProtKB-KW"/>
</dbReference>
<evidence type="ECO:0000256" key="4">
    <source>
        <dbReference type="ARBA" id="ARBA00022723"/>
    </source>
</evidence>
<proteinExistence type="predicted"/>
<keyword evidence="6" id="KW-0378">Hydrolase</keyword>
<dbReference type="Proteomes" id="UP000751614">
    <property type="component" value="Unassembled WGS sequence"/>
</dbReference>
<sequence length="344" mass="39663">MGKLAKIFGKLFFVFNMLMAFMLLFASLISLSSSKIWTPFSILSIAVPVLFLINVLFAVYWLFRRKKKMWVSLVVLMVGFFTFGSFFKLESGEVTNSREELRVMTFNVWRWNKNGWIKKPNIGDSIIGLINKEKPDVLCIQEHTRVWRKKLGRYPYRTETPYSVEGRATQAIFSVFPIVGSGSLDLPGTANNIIYADIQRNQDTIRIYNVHLQSFSIVPSSDAFSEEKSERNYNRLVRTVGKQLDQVKIFNEHKVKSPYKSLICGDFNNTQFSNVYRTIKGDMNDSFLEKGSGFGRTYSLLGFPLRIDYILTDASFEVLSHKNFDEKLSDHYPIVATLRLQANH</sequence>
<keyword evidence="12" id="KW-1185">Reference proteome</keyword>
<evidence type="ECO:0000256" key="6">
    <source>
        <dbReference type="ARBA" id="ARBA00022801"/>
    </source>
</evidence>
<accession>A0ABY2WQ25</accession>
<dbReference type="InterPro" id="IPR036691">
    <property type="entry name" value="Endo/exonu/phosph_ase_sf"/>
</dbReference>
<evidence type="ECO:0000256" key="8">
    <source>
        <dbReference type="ARBA" id="ARBA00023204"/>
    </source>
</evidence>
<keyword evidence="9" id="KW-1133">Transmembrane helix</keyword>
<reference evidence="11 12" key="1">
    <citation type="submission" date="2019-05" db="EMBL/GenBank/DDBJ databases">
        <title>Flagellimonas sp. AsT0115, sp. nov., isolated from a marine red algae, Asparagopsis taxiformis.</title>
        <authorList>
            <person name="Kim J."/>
            <person name="Jeong S.E."/>
            <person name="Jeon C.O."/>
        </authorList>
    </citation>
    <scope>NUCLEOTIDE SEQUENCE [LARGE SCALE GENOMIC DNA]</scope>
    <source>
        <strain evidence="11 12">AsT0115</strain>
    </source>
</reference>
<evidence type="ECO:0000256" key="1">
    <source>
        <dbReference type="ARBA" id="ARBA00001936"/>
    </source>
</evidence>
<organism evidence="11 12">
    <name type="scientific">Flagellimonas algicola</name>
    <dbReference type="NCBI Taxonomy" id="2583815"/>
    <lineage>
        <taxon>Bacteria</taxon>
        <taxon>Pseudomonadati</taxon>
        <taxon>Bacteroidota</taxon>
        <taxon>Flavobacteriia</taxon>
        <taxon>Flavobacteriales</taxon>
        <taxon>Flavobacteriaceae</taxon>
        <taxon>Flagellimonas</taxon>
    </lineage>
</organism>
<keyword evidence="11" id="KW-0255">Endonuclease</keyword>
<evidence type="ECO:0000256" key="3">
    <source>
        <dbReference type="ARBA" id="ARBA00022722"/>
    </source>
</evidence>
<keyword evidence="4" id="KW-0479">Metal-binding</keyword>
<feature type="transmembrane region" description="Helical" evidence="9">
    <location>
        <begin position="37"/>
        <end position="63"/>
    </location>
</feature>
<dbReference type="InterPro" id="IPR005135">
    <property type="entry name" value="Endo/exonuclease/phosphatase"/>
</dbReference>
<evidence type="ECO:0000256" key="2">
    <source>
        <dbReference type="ARBA" id="ARBA00001946"/>
    </source>
</evidence>
<dbReference type="CDD" id="cd09084">
    <property type="entry name" value="EEP-2"/>
    <property type="match status" value="1"/>
</dbReference>
<keyword evidence="9" id="KW-0812">Transmembrane</keyword>
<evidence type="ECO:0000259" key="10">
    <source>
        <dbReference type="Pfam" id="PF03372"/>
    </source>
</evidence>
<feature type="domain" description="Endonuclease/exonuclease/phosphatase" evidence="10">
    <location>
        <begin position="125"/>
        <end position="331"/>
    </location>
</feature>
<keyword evidence="9" id="KW-0472">Membrane</keyword>
<comment type="cofactor">
    <cofactor evidence="1">
        <name>Mn(2+)</name>
        <dbReference type="ChEBI" id="CHEBI:29035"/>
    </cofactor>
</comment>
<dbReference type="Pfam" id="PF03372">
    <property type="entry name" value="Exo_endo_phos"/>
    <property type="match status" value="1"/>
</dbReference>
<dbReference type="SUPFAM" id="SSF56219">
    <property type="entry name" value="DNase I-like"/>
    <property type="match status" value="1"/>
</dbReference>
<evidence type="ECO:0000313" key="12">
    <source>
        <dbReference type="Proteomes" id="UP000751614"/>
    </source>
</evidence>
<keyword evidence="8" id="KW-0234">DNA repair</keyword>
<keyword evidence="3" id="KW-0540">Nuclease</keyword>
<feature type="transmembrane region" description="Helical" evidence="9">
    <location>
        <begin position="70"/>
        <end position="87"/>
    </location>
</feature>
<dbReference type="PANTHER" id="PTHR15822">
    <property type="entry name" value="TRAF AND TNF RECEPTOR-ASSOCIATED PROTEIN"/>
    <property type="match status" value="1"/>
</dbReference>
<evidence type="ECO:0000256" key="5">
    <source>
        <dbReference type="ARBA" id="ARBA00022763"/>
    </source>
</evidence>
<evidence type="ECO:0000313" key="11">
    <source>
        <dbReference type="EMBL" id="TMU57090.1"/>
    </source>
</evidence>
<dbReference type="EMBL" id="VCNI01000001">
    <property type="protein sequence ID" value="TMU57090.1"/>
    <property type="molecule type" value="Genomic_DNA"/>
</dbReference>
<name>A0ABY2WQ25_9FLAO</name>
<keyword evidence="5" id="KW-0227">DNA damage</keyword>
<evidence type="ECO:0000256" key="7">
    <source>
        <dbReference type="ARBA" id="ARBA00022842"/>
    </source>
</evidence>
<dbReference type="RefSeq" id="WP_138834206.1">
    <property type="nucleotide sequence ID" value="NZ_VCNI01000001.1"/>
</dbReference>
<dbReference type="PANTHER" id="PTHR15822:SF4">
    <property type="entry name" value="TYROSYL-DNA PHOSPHODIESTERASE 2"/>
    <property type="match status" value="1"/>
</dbReference>
<keyword evidence="7" id="KW-0460">Magnesium</keyword>
<gene>
    <name evidence="11" type="ORF">FGG15_05955</name>
</gene>